<dbReference type="InterPro" id="IPR003961">
    <property type="entry name" value="FN3_dom"/>
</dbReference>
<dbReference type="InterPro" id="IPR055385">
    <property type="entry name" value="GpJ_HDII-ins2"/>
</dbReference>
<gene>
    <name evidence="3" type="ORF">KL86PLE_100229</name>
</gene>
<dbReference type="Gene3D" id="2.60.40.10">
    <property type="entry name" value="Immunoglobulins"/>
    <property type="match status" value="1"/>
</dbReference>
<dbReference type="Pfam" id="PF13550">
    <property type="entry name" value="Phage-tail_3"/>
    <property type="match status" value="1"/>
</dbReference>
<dbReference type="PANTHER" id="PTHR36251:SF2">
    <property type="entry name" value="GIFSY-2 PROPHAGE HOST SPECIFICITY PROTEIN J, PHAGE LAMBDA"/>
    <property type="match status" value="1"/>
</dbReference>
<dbReference type="InterPro" id="IPR032876">
    <property type="entry name" value="J_dom"/>
</dbReference>
<feature type="region of interest" description="Disordered" evidence="1">
    <location>
        <begin position="1"/>
        <end position="22"/>
    </location>
</feature>
<proteinExistence type="predicted"/>
<protein>
    <recommendedName>
        <fullName evidence="2">Fibronectin type-III domain-containing protein</fullName>
    </recommendedName>
</protein>
<dbReference type="PROSITE" id="PS50853">
    <property type="entry name" value="FN3"/>
    <property type="match status" value="1"/>
</dbReference>
<evidence type="ECO:0000256" key="1">
    <source>
        <dbReference type="SAM" id="MobiDB-lite"/>
    </source>
</evidence>
<dbReference type="CDD" id="cd00063">
    <property type="entry name" value="FN3"/>
    <property type="match status" value="1"/>
</dbReference>
<dbReference type="InterPro" id="IPR013783">
    <property type="entry name" value="Ig-like_fold"/>
</dbReference>
<dbReference type="PANTHER" id="PTHR36251">
    <property type="entry name" value="FELS-1 PROPHAGE HOST SPECIFICITY PROTEIN-RELATED"/>
    <property type="match status" value="1"/>
</dbReference>
<dbReference type="InterPro" id="IPR053171">
    <property type="entry name" value="Viral_Tip_Attach_Protein"/>
</dbReference>
<accession>A0A212L1W7</accession>
<reference evidence="3" key="1">
    <citation type="submission" date="2016-08" db="EMBL/GenBank/DDBJ databases">
        <authorList>
            <person name="Seilhamer J.J."/>
        </authorList>
    </citation>
    <scope>NUCLEOTIDE SEQUENCE</scope>
    <source>
        <strain evidence="3">86</strain>
    </source>
</reference>
<dbReference type="Pfam" id="PF24801">
    <property type="entry name" value="FNIII-A_GpJ"/>
    <property type="match status" value="1"/>
</dbReference>
<organism evidence="3">
    <name type="scientific">uncultured Pleomorphomonas sp</name>
    <dbReference type="NCBI Taxonomy" id="442121"/>
    <lineage>
        <taxon>Bacteria</taxon>
        <taxon>Pseudomonadati</taxon>
        <taxon>Pseudomonadota</taxon>
        <taxon>Alphaproteobacteria</taxon>
        <taxon>Hyphomicrobiales</taxon>
        <taxon>Pleomorphomonadaceae</taxon>
        <taxon>Pleomorphomonas</taxon>
        <taxon>environmental samples</taxon>
    </lineage>
</organism>
<dbReference type="SUPFAM" id="SSF49265">
    <property type="entry name" value="Fibronectin type III"/>
    <property type="match status" value="1"/>
</dbReference>
<dbReference type="AlphaFoldDB" id="A0A212L1W7"/>
<evidence type="ECO:0000259" key="2">
    <source>
        <dbReference type="PROSITE" id="PS50853"/>
    </source>
</evidence>
<feature type="domain" description="Fibronectin type-III" evidence="2">
    <location>
        <begin position="629"/>
        <end position="726"/>
    </location>
</feature>
<sequence length="1077" mass="116081">MNAPVRLRGAGGGGKASGSNDKNSLLANSTARVLFALAEGPIKGVVGGLQGVYIDDTRVENASGEKAFDGVTHYERLGYPTQDPIGAFDGVSTVIAVGAEVKHAYPVTRNLTNDEFTSCVVTIRIPALVKSKDDGLKKTSVSFRIEVMYDGGAWVNPFGADLTISGKCTSAYDKQYSFQLPQNPSGESAPWSVRVTRLTSDSNDDDLQNSTYFASLTGIIDVKMIYPDTALFGLAFDAEDFEQSGVPTVEVIADGLLLQVPSNYDPETRSYSGVWDGTFKTAFSDNPAWFYWTVATNKRFGAGKLVDLSAVDKWALYAIAQICDEMVDDGYGDTEPRFAVNAYITEAQNLYDMMQLIASAFRGMSYWGSGAVTATQDVLSDPVALVTRANVIDGEITYASSSLSARHTVVHVKYKDKKDDYRDTVEVVRDEDAILRYGERVKEVDGFGCTSRAAARRLGQWILLTELFETQTATYQAGLDHAMRRPGEIVSIMDPEISSVDYGGRLGAGSTASSLILDRPVVLEAGKTYTIHVTMPDGTLASREVVNAATAVSTLALATDLDGVPLNAAIWVLASSSIEPKPYRIVAVVEKEPTIFEVTALEVYIPKYALIDDVGSFDLPNYASTDFSPPTNISVREYLYLTSAKTVRSAATVGWTPSADTRIDTYEVQYREQDGDWLPAGTTRFSYLDVLDLDQGAYQFRVRGYSATTTRRSVWLTSTAILLLGADTVPGDVSGFGISVLGDISTLSWSAVTSLNLDHYVIRYSPNTEGVTWGSAAVLLSHVTSTSAQVPTQAGTYLIKAATASDIESANAALIVTTIPGSYRNVVDTFEEAPAWPGEMEDVYAANGALRLGSADTLDDWTTLSEVFSLAYGINGLALSGIYTSAETLDLGDVYTSRLTPAIKAFGENVNNVMSTWATLAEVETLAGTDPSSWSVEMQIRTTNDDPADSPGWSDWVTATVGDVSARAYQMRLRLGSAYRYVTPIVTAATLTVDMPDRIISGNDLSVPIDGLRIDFSPGLKKLTGLSISAQGLETGDYYTITEKDEAGFDILFKDAANTAVARTFDYVATGYGRGAT</sequence>
<dbReference type="EMBL" id="FMJD01000002">
    <property type="protein sequence ID" value="SCM71477.1"/>
    <property type="molecule type" value="Genomic_DNA"/>
</dbReference>
<dbReference type="RefSeq" id="WP_288199034.1">
    <property type="nucleotide sequence ID" value="NZ_LT608334.1"/>
</dbReference>
<evidence type="ECO:0000313" key="3">
    <source>
        <dbReference type="EMBL" id="SCM71477.1"/>
    </source>
</evidence>
<name>A0A212L1W7_9HYPH</name>
<dbReference type="InterPro" id="IPR036116">
    <property type="entry name" value="FN3_sf"/>
</dbReference>